<dbReference type="GO" id="GO:0007169">
    <property type="term" value="P:cell surface receptor protein tyrosine kinase signaling pathway"/>
    <property type="evidence" value="ECO:0007669"/>
    <property type="project" value="TreeGrafter"/>
</dbReference>
<evidence type="ECO:0000256" key="2">
    <source>
        <dbReference type="ARBA" id="ARBA00022737"/>
    </source>
</evidence>
<dbReference type="Gene3D" id="3.80.10.10">
    <property type="entry name" value="Ribonuclease Inhibitor"/>
    <property type="match status" value="1"/>
</dbReference>
<dbReference type="GO" id="GO:0005886">
    <property type="term" value="C:plasma membrane"/>
    <property type="evidence" value="ECO:0007669"/>
    <property type="project" value="TreeGrafter"/>
</dbReference>
<evidence type="ECO:0000256" key="1">
    <source>
        <dbReference type="ARBA" id="ARBA00022614"/>
    </source>
</evidence>
<dbReference type="STRING" id="1754190.A0A1Y2CBH2"/>
<feature type="compositionally biased region" description="Polar residues" evidence="3">
    <location>
        <begin position="1086"/>
        <end position="1101"/>
    </location>
</feature>
<sequence length="1789" mass="202915">MLQGTSSIEVYNILRKLREIGERIENTIDTVIIDKCQINRLWNRLNLFLKEFEDVQSENSGNISNSCFKEVKRLFLQIESHIKSYKKYGPFKKLISNNELEKTFDNYNSQLVYYSLQLGLRNLPYLNNSVRDMEDQDDKEEDNEHFNSTLNSAMATDDLLLSFLGCVTDREMIIEAISTLEDIINEGIIKSDIQSYQPLPNGDDGDRKLVYIQSNSKEIISITRNYKKPIMNRKKYANIDNIVYVCEYLKKKAEGLSIESKNWQIASWDIEIWEKLSVGPFSKIYKGFWLGNDVAVKEMSYQINRVRIRKEFYKDVKMWFNLSHPNVLSLYGANILGDYPLVVIPLMKNGNLIDYIEGKERLSLLKLIEILIGVSSGMEYLHAKNVVHGDLMARNILLDEHLQPHICDFGFSKCRADVDHHSKLKRLDSLRWTANEVHESFIYTKKSDVYSFAMLCYELFTWGAVPFQNLSERFLSEAVIAGKRPEYPEGCPMAIWRLMEQMWNGNPEARPDFSDITRYLYHFKTELKRQALQDKDSISEGRVPSNEELNEPHYPVYMEDNTASPALSNDYIDNNSSNPSVDSPLYLNNNNPNVDSSPLYLSNNDHPSVDSSSYLNNSHPTVDTTSYFNTNHPNVDYPNSGSDNYSPRVYQFSPGRSPHLISGMEDVSGSGSGTGSIELNSSVSQNMSHSSKYPSMHNDATLLKSNVTSPSKSIAIPYIKNPQGRPVVIGSHKAQGSGRSYSHSHSHSLSGSFSYNGHSVYPHSPSNSSSNIVMSIPVGMHPVQFTSEMLPERLSSMQIHSSSVKNGKVKPINVVQSNYRQRNNSSSSATTVGPSSSSLTTSQASPNILSPRGGVGSSNDNGNGNDNGNNNGNSNGNLKSSNSIYRLSNGGNSITNLKRVTSTNHHYHHNPEEDEIDSSMVFTPTRNGYLSQSAYDFAFKELEEEMYPQKMYLTRTKGEEIDQENWNEFSLSDEDDYAGHYIENYFDDDYVDIYSQPNFNEINDSYRHRIQKIFENDIELSSIYENENDELYQYRYMVDDNMLKGMTSNSSGNNYASYGTTSSYNKRRSSQGLTIDTTRKSRSYSRSHATANPLSSGNGNDNGHGISDHRSRSRSHSRSRTRSKSNNSFSKPKYSFMDMESFDGTPGMSAATPTSMNTPLSQRKLSIGPRLSFSDNKTHDNDNDNNNNDNDNSNVNNNGNGNVLYQDHRRNQSQGQNQNHGVDHRRSQSQGQNQNHGVDHRRSQSQGQSQNQNQGVDHRRSQSQGQSQNQNQGVDHRRSQGQYYKSQESQPYQTPPASRPHSPYIYGDDIDDDMKGEDSTENYSKGKANLSIDTSNLLHSMINSMSLHEEGVKEDQDNSGNSYSVPCISDRTEGVYRCDIRKDITFSFMDDDDLSVYYPKEEYCLSKLTFPGINPEAIQPPTFKTDFIQQICMEVPTEPIEKKDFAREMLLNIYMNEFKVRFGEFKFEEVIKKNRIEFNTYGFSDWSYKRSAYKVLIDIIKYTHIKHLFIRNCRFGDPAIVALANALIFNDEFTIIDITFCSKRSRPPQENNIMDIIRYDASNLDPKWVLNTNVTAKSGQLFANLVQQSKNLKAIHLRNAAFGDDCAIMMANALQHNKNIEDFELTNCEVHESGAVAFAEALKTNKILLRLILQQNPIEDKGAIAISSALRKNKTLKYLLLQKCGLTSKSMSSFTLTFLNNLGLELIKFSSNGIGNEGAKALAEGVLANSHIKQLWIDDCNIGKKGVQAISKALDQNVVTEIHVGSVLKFWEKKENFNSRIIIHKDLFS</sequence>
<accession>A0A1Y2CBH2</accession>
<comment type="caution">
    <text evidence="5">The sequence shown here is derived from an EMBL/GenBank/DDBJ whole genome shotgun (WGS) entry which is preliminary data.</text>
</comment>
<dbReference type="InterPro" id="IPR032675">
    <property type="entry name" value="LRR_dom_sf"/>
</dbReference>
<feature type="compositionally biased region" description="Low complexity" evidence="3">
    <location>
        <begin position="1262"/>
        <end position="1273"/>
    </location>
</feature>
<feature type="region of interest" description="Disordered" evidence="3">
    <location>
        <begin position="564"/>
        <end position="597"/>
    </location>
</feature>
<feature type="compositionally biased region" description="Low complexity" evidence="3">
    <location>
        <begin position="573"/>
        <end position="584"/>
    </location>
</feature>
<dbReference type="Pfam" id="PF07714">
    <property type="entry name" value="PK_Tyr_Ser-Thr"/>
    <property type="match status" value="1"/>
</dbReference>
<keyword evidence="6" id="KW-1185">Reference proteome</keyword>
<feature type="compositionally biased region" description="Basic residues" evidence="3">
    <location>
        <begin position="1111"/>
        <end position="1123"/>
    </location>
</feature>
<feature type="compositionally biased region" description="Polar residues" evidence="3">
    <location>
        <begin position="586"/>
        <end position="597"/>
    </location>
</feature>
<evidence type="ECO:0000259" key="4">
    <source>
        <dbReference type="PROSITE" id="PS50011"/>
    </source>
</evidence>
<feature type="compositionally biased region" description="Polar residues" evidence="3">
    <location>
        <begin position="1280"/>
        <end position="1292"/>
    </location>
</feature>
<dbReference type="InterPro" id="IPR011009">
    <property type="entry name" value="Kinase-like_dom_sf"/>
</dbReference>
<dbReference type="OrthoDB" id="2146423at2759"/>
<dbReference type="PRINTS" id="PR00109">
    <property type="entry name" value="TYRKINASE"/>
</dbReference>
<dbReference type="GO" id="GO:0005524">
    <property type="term" value="F:ATP binding"/>
    <property type="evidence" value="ECO:0007669"/>
    <property type="project" value="InterPro"/>
</dbReference>
<dbReference type="PANTHER" id="PTHR24416">
    <property type="entry name" value="TYROSINE-PROTEIN KINASE RECEPTOR"/>
    <property type="match status" value="1"/>
</dbReference>
<dbReference type="CDD" id="cd21037">
    <property type="entry name" value="MLKL_NTD"/>
    <property type="match status" value="1"/>
</dbReference>
<protein>
    <recommendedName>
        <fullName evidence="4">Protein kinase domain-containing protein</fullName>
    </recommendedName>
</protein>
<evidence type="ECO:0000256" key="3">
    <source>
        <dbReference type="SAM" id="MobiDB-lite"/>
    </source>
</evidence>
<feature type="compositionally biased region" description="Low complexity" evidence="3">
    <location>
        <begin position="857"/>
        <end position="883"/>
    </location>
</feature>
<evidence type="ECO:0000313" key="5">
    <source>
        <dbReference type="EMBL" id="ORY44247.1"/>
    </source>
</evidence>
<dbReference type="InterPro" id="IPR001611">
    <property type="entry name" value="Leu-rich_rpt"/>
</dbReference>
<dbReference type="SMART" id="SM00368">
    <property type="entry name" value="LRR_RI"/>
    <property type="match status" value="6"/>
</dbReference>
<dbReference type="InterPro" id="IPR050122">
    <property type="entry name" value="RTK"/>
</dbReference>
<gene>
    <name evidence="5" type="ORF">LY90DRAFT_703656</name>
</gene>
<feature type="region of interest" description="Disordered" evidence="3">
    <location>
        <begin position="819"/>
        <end position="890"/>
    </location>
</feature>
<keyword evidence="1" id="KW-0433">Leucine-rich repeat</keyword>
<feature type="domain" description="Protein kinase" evidence="4">
    <location>
        <begin position="270"/>
        <end position="522"/>
    </location>
</feature>
<reference evidence="5 6" key="1">
    <citation type="submission" date="2016-08" db="EMBL/GenBank/DDBJ databases">
        <title>A Parts List for Fungal Cellulosomes Revealed by Comparative Genomics.</title>
        <authorList>
            <consortium name="DOE Joint Genome Institute"/>
            <person name="Haitjema C.H."/>
            <person name="Gilmore S.P."/>
            <person name="Henske J.K."/>
            <person name="Solomon K.V."/>
            <person name="De Groot R."/>
            <person name="Kuo A."/>
            <person name="Mondo S.J."/>
            <person name="Salamov A.A."/>
            <person name="Labutti K."/>
            <person name="Zhao Z."/>
            <person name="Chiniquy J."/>
            <person name="Barry K."/>
            <person name="Brewer H.M."/>
            <person name="Purvine S.O."/>
            <person name="Wright A.T."/>
            <person name="Boxma B."/>
            <person name="Van Alen T."/>
            <person name="Hackstein J.H."/>
            <person name="Baker S.E."/>
            <person name="Grigoriev I.V."/>
            <person name="O'Malley M.A."/>
        </authorList>
    </citation>
    <scope>NUCLEOTIDE SEQUENCE [LARGE SCALE GENOMIC DNA]</scope>
    <source>
        <strain evidence="5 6">G1</strain>
    </source>
</reference>
<dbReference type="Pfam" id="PF13516">
    <property type="entry name" value="LRR_6"/>
    <property type="match status" value="3"/>
</dbReference>
<feature type="compositionally biased region" description="Low complexity" evidence="3">
    <location>
        <begin position="1244"/>
        <end position="1255"/>
    </location>
</feature>
<dbReference type="Proteomes" id="UP000193920">
    <property type="component" value="Unassembled WGS sequence"/>
</dbReference>
<dbReference type="EMBL" id="MCOG01000114">
    <property type="protein sequence ID" value="ORY44247.1"/>
    <property type="molecule type" value="Genomic_DNA"/>
</dbReference>
<dbReference type="SUPFAM" id="SSF52047">
    <property type="entry name" value="RNI-like"/>
    <property type="match status" value="1"/>
</dbReference>
<feature type="region of interest" description="Disordered" evidence="3">
    <location>
        <begin position="1058"/>
        <end position="1327"/>
    </location>
</feature>
<feature type="compositionally biased region" description="Low complexity" evidence="3">
    <location>
        <begin position="819"/>
        <end position="845"/>
    </location>
</feature>
<name>A0A1Y2CBH2_9FUNG</name>
<dbReference type="InterPro" id="IPR001245">
    <property type="entry name" value="Ser-Thr/Tyr_kinase_cat_dom"/>
</dbReference>
<organism evidence="5 6">
    <name type="scientific">Neocallimastix californiae</name>
    <dbReference type="NCBI Taxonomy" id="1754190"/>
    <lineage>
        <taxon>Eukaryota</taxon>
        <taxon>Fungi</taxon>
        <taxon>Fungi incertae sedis</taxon>
        <taxon>Chytridiomycota</taxon>
        <taxon>Chytridiomycota incertae sedis</taxon>
        <taxon>Neocallimastigomycetes</taxon>
        <taxon>Neocallimastigales</taxon>
        <taxon>Neocallimastigaceae</taxon>
        <taxon>Neocallimastix</taxon>
    </lineage>
</organism>
<dbReference type="InterPro" id="IPR000719">
    <property type="entry name" value="Prot_kinase_dom"/>
</dbReference>
<dbReference type="GO" id="GO:0004714">
    <property type="term" value="F:transmembrane receptor protein tyrosine kinase activity"/>
    <property type="evidence" value="ECO:0007669"/>
    <property type="project" value="TreeGrafter"/>
</dbReference>
<feature type="compositionally biased region" description="Low complexity" evidence="3">
    <location>
        <begin position="1184"/>
        <end position="1203"/>
    </location>
</feature>
<dbReference type="Gene3D" id="1.10.510.10">
    <property type="entry name" value="Transferase(Phosphotransferase) domain 1"/>
    <property type="match status" value="1"/>
</dbReference>
<dbReference type="GO" id="GO:0043235">
    <property type="term" value="C:receptor complex"/>
    <property type="evidence" value="ECO:0007669"/>
    <property type="project" value="TreeGrafter"/>
</dbReference>
<proteinExistence type="predicted"/>
<dbReference type="PANTHER" id="PTHR24416:SF617">
    <property type="entry name" value="RET ONCOGENE, ISOFORM A"/>
    <property type="match status" value="1"/>
</dbReference>
<feature type="compositionally biased region" description="Polar residues" evidence="3">
    <location>
        <begin position="1060"/>
        <end position="1076"/>
    </location>
</feature>
<dbReference type="InterPro" id="IPR059179">
    <property type="entry name" value="MLKL-like_MCAfunc"/>
</dbReference>
<feature type="compositionally biased region" description="Polar residues" evidence="3">
    <location>
        <begin position="1151"/>
        <end position="1164"/>
    </location>
</feature>
<keyword evidence="2" id="KW-0677">Repeat</keyword>
<dbReference type="PROSITE" id="PS50011">
    <property type="entry name" value="PROTEIN_KINASE_DOM"/>
    <property type="match status" value="1"/>
</dbReference>
<dbReference type="SUPFAM" id="SSF56112">
    <property type="entry name" value="Protein kinase-like (PK-like)"/>
    <property type="match status" value="1"/>
</dbReference>
<evidence type="ECO:0000313" key="6">
    <source>
        <dbReference type="Proteomes" id="UP000193920"/>
    </source>
</evidence>